<reference evidence="2 3" key="1">
    <citation type="submission" date="2015-02" db="EMBL/GenBank/DDBJ databases">
        <authorList>
            <person name="Ju K.-S."/>
            <person name="Doroghazi J.R."/>
            <person name="Metcalf W."/>
        </authorList>
    </citation>
    <scope>NUCLEOTIDE SEQUENCE [LARGE SCALE GENOMIC DNA]</scope>
    <source>
        <strain evidence="2 3">NRRL B-16140</strain>
    </source>
</reference>
<name>A0A0F0H113_LENAE</name>
<sequence>MSEFVGKRWAFPMGVDANGRIALAGGHEGIEQAMSLVLLTYPGERPMRPDFGCRLKDFVFSSIDGEMITELTMEVRQSLLRWEPRIDVMDVVVRPDPRQHTLVHIDVEYRVKETNDHRNLVFPFYTIPDDGSDY</sequence>
<feature type="domain" description="IraD/Gp25-like" evidence="1">
    <location>
        <begin position="26"/>
        <end position="115"/>
    </location>
</feature>
<dbReference type="Pfam" id="PF04965">
    <property type="entry name" value="GPW_gp25"/>
    <property type="match status" value="1"/>
</dbReference>
<dbReference type="EMBL" id="JYJG01000087">
    <property type="protein sequence ID" value="KJK49265.1"/>
    <property type="molecule type" value="Genomic_DNA"/>
</dbReference>
<keyword evidence="3" id="KW-1185">Reference proteome</keyword>
<protein>
    <submittedName>
        <fullName evidence="2">Baseplate protein</fullName>
    </submittedName>
</protein>
<evidence type="ECO:0000313" key="2">
    <source>
        <dbReference type="EMBL" id="KJK49265.1"/>
    </source>
</evidence>
<proteinExistence type="predicted"/>
<evidence type="ECO:0000259" key="1">
    <source>
        <dbReference type="Pfam" id="PF04965"/>
    </source>
</evidence>
<dbReference type="InterPro" id="IPR007048">
    <property type="entry name" value="IraD/Gp25-like"/>
</dbReference>
<evidence type="ECO:0000313" key="3">
    <source>
        <dbReference type="Proteomes" id="UP000033393"/>
    </source>
</evidence>
<dbReference type="SUPFAM" id="SSF160719">
    <property type="entry name" value="gpW/gp25-like"/>
    <property type="match status" value="1"/>
</dbReference>
<dbReference type="Gene3D" id="3.10.450.40">
    <property type="match status" value="1"/>
</dbReference>
<dbReference type="Proteomes" id="UP000033393">
    <property type="component" value="Unassembled WGS sequence"/>
</dbReference>
<dbReference type="PATRIC" id="fig|68170.10.peg.3197"/>
<organism evidence="2 3">
    <name type="scientific">Lentzea aerocolonigenes</name>
    <name type="common">Lechevalieria aerocolonigenes</name>
    <name type="synonym">Saccharothrix aerocolonigenes</name>
    <dbReference type="NCBI Taxonomy" id="68170"/>
    <lineage>
        <taxon>Bacteria</taxon>
        <taxon>Bacillati</taxon>
        <taxon>Actinomycetota</taxon>
        <taxon>Actinomycetes</taxon>
        <taxon>Pseudonocardiales</taxon>
        <taxon>Pseudonocardiaceae</taxon>
        <taxon>Lentzea</taxon>
    </lineage>
</organism>
<comment type="caution">
    <text evidence="2">The sequence shown here is derived from an EMBL/GenBank/DDBJ whole genome shotgun (WGS) entry which is preliminary data.</text>
</comment>
<accession>A0A0F0H113</accession>
<dbReference type="AlphaFoldDB" id="A0A0F0H113"/>
<gene>
    <name evidence="2" type="ORF">UK23_14900</name>
</gene>